<sequence length="236" mass="25038">MDMLMGDEIAAANLTDWRKLAQGLHARYLIDDFGTGARFVVAVGEAGDVLGHHPRVTIGTGYVDLELVSDDAVYRDDDGTEYVVEWVTQQDVDLARRITSIAADHGLAADPASVSEIELGLDTAHSATIAPVWAALLTGSAESQGRGSPGDEIRDATVRVPNLWFEEADEPADLADAHEAPRQRFHLEVYVAPEAVEQRVAAALAAGGTIVVDSEAPSLTVIADQDGNRGVIATKG</sequence>
<dbReference type="RefSeq" id="WP_129231971.1">
    <property type="nucleotide sequence ID" value="NZ_SDPO01000003.1"/>
</dbReference>
<dbReference type="InterPro" id="IPR029068">
    <property type="entry name" value="Glyas_Bleomycin-R_OHBP_Dase"/>
</dbReference>
<accession>A0A4Q2JIJ8</accession>
<dbReference type="OrthoDB" id="15077at2"/>
<protein>
    <recommendedName>
        <fullName evidence="4">Putative pterin-4-alpha-carbinolamine dehydratase</fullName>
        <ecNumber evidence="3">4.2.1.96</ecNumber>
    </recommendedName>
</protein>
<dbReference type="Gene3D" id="3.30.1360.20">
    <property type="entry name" value="Transcriptional coactivator/pterin dehydratase"/>
    <property type="match status" value="1"/>
</dbReference>
<dbReference type="GO" id="GO:0006729">
    <property type="term" value="P:tetrahydrobiopterin biosynthetic process"/>
    <property type="evidence" value="ECO:0007669"/>
    <property type="project" value="InterPro"/>
</dbReference>
<organism evidence="7 8">
    <name type="scientific">Agromyces fucosus</name>
    <dbReference type="NCBI Taxonomy" id="41985"/>
    <lineage>
        <taxon>Bacteria</taxon>
        <taxon>Bacillati</taxon>
        <taxon>Actinomycetota</taxon>
        <taxon>Actinomycetes</taxon>
        <taxon>Micrococcales</taxon>
        <taxon>Microbacteriaceae</taxon>
        <taxon>Agromyces</taxon>
    </lineage>
</organism>
<dbReference type="EMBL" id="SDPO01000003">
    <property type="protein sequence ID" value="RXZ47582.1"/>
    <property type="molecule type" value="Genomic_DNA"/>
</dbReference>
<dbReference type="EC" id="4.2.1.96" evidence="3"/>
<keyword evidence="8" id="KW-1185">Reference proteome</keyword>
<dbReference type="GO" id="GO:0008124">
    <property type="term" value="F:4-alpha-hydroxytetrahydrobiopterin dehydratase activity"/>
    <property type="evidence" value="ECO:0007669"/>
    <property type="project" value="UniProtKB-EC"/>
</dbReference>
<evidence type="ECO:0000256" key="3">
    <source>
        <dbReference type="ARBA" id="ARBA00013252"/>
    </source>
</evidence>
<dbReference type="Gene3D" id="3.10.180.10">
    <property type="entry name" value="2,3-Dihydroxybiphenyl 1,2-Dioxygenase, domain 1"/>
    <property type="match status" value="1"/>
</dbReference>
<comment type="catalytic activity">
    <reaction evidence="1">
        <text>(4aS,6R)-4a-hydroxy-L-erythro-5,6,7,8-tetrahydrobiopterin = (6R)-L-erythro-6,7-dihydrobiopterin + H2O</text>
        <dbReference type="Rhea" id="RHEA:11920"/>
        <dbReference type="ChEBI" id="CHEBI:15377"/>
        <dbReference type="ChEBI" id="CHEBI:15642"/>
        <dbReference type="ChEBI" id="CHEBI:43120"/>
        <dbReference type="EC" id="4.2.1.96"/>
    </reaction>
</comment>
<evidence type="ECO:0000313" key="7">
    <source>
        <dbReference type="EMBL" id="RXZ47582.1"/>
    </source>
</evidence>
<dbReference type="SUPFAM" id="SSF55248">
    <property type="entry name" value="PCD-like"/>
    <property type="match status" value="1"/>
</dbReference>
<evidence type="ECO:0000256" key="1">
    <source>
        <dbReference type="ARBA" id="ARBA00001554"/>
    </source>
</evidence>
<name>A0A4Q2JIJ8_9MICO</name>
<proteinExistence type="inferred from homology"/>
<comment type="similarity">
    <text evidence="2">Belongs to the pterin-4-alpha-carbinolamine dehydratase family.</text>
</comment>
<evidence type="ECO:0000313" key="8">
    <source>
        <dbReference type="Proteomes" id="UP000292935"/>
    </source>
</evidence>
<dbReference type="Proteomes" id="UP000292935">
    <property type="component" value="Unassembled WGS sequence"/>
</dbReference>
<dbReference type="InterPro" id="IPR036428">
    <property type="entry name" value="PCD_sf"/>
</dbReference>
<dbReference type="Pfam" id="PF18029">
    <property type="entry name" value="Glyoxalase_6"/>
    <property type="match status" value="1"/>
</dbReference>
<gene>
    <name evidence="7" type="ORF">ESP57_13635</name>
</gene>
<keyword evidence="5" id="KW-0456">Lyase</keyword>
<evidence type="ECO:0000259" key="6">
    <source>
        <dbReference type="Pfam" id="PF18029"/>
    </source>
</evidence>
<feature type="domain" description="Glyoxalase-like" evidence="6">
    <location>
        <begin position="120"/>
        <end position="229"/>
    </location>
</feature>
<dbReference type="Pfam" id="PF01329">
    <property type="entry name" value="Pterin_4a"/>
    <property type="match status" value="1"/>
</dbReference>
<evidence type="ECO:0000256" key="4">
    <source>
        <dbReference type="ARBA" id="ARBA00021735"/>
    </source>
</evidence>
<comment type="caution">
    <text evidence="7">The sequence shown here is derived from an EMBL/GenBank/DDBJ whole genome shotgun (WGS) entry which is preliminary data.</text>
</comment>
<evidence type="ECO:0000256" key="2">
    <source>
        <dbReference type="ARBA" id="ARBA00006472"/>
    </source>
</evidence>
<evidence type="ECO:0000256" key="5">
    <source>
        <dbReference type="ARBA" id="ARBA00023239"/>
    </source>
</evidence>
<dbReference type="InterPro" id="IPR041581">
    <property type="entry name" value="Glyoxalase_6"/>
</dbReference>
<reference evidence="7 8" key="1">
    <citation type="submission" date="2019-01" db="EMBL/GenBank/DDBJ databases">
        <authorList>
            <person name="Li J."/>
        </authorList>
    </citation>
    <scope>NUCLEOTIDE SEQUENCE [LARGE SCALE GENOMIC DNA]</scope>
    <source>
        <strain evidence="7 8">CCUG 35506</strain>
    </source>
</reference>
<dbReference type="InterPro" id="IPR001533">
    <property type="entry name" value="Pterin_deHydtase"/>
</dbReference>
<dbReference type="AlphaFoldDB" id="A0A4Q2JIJ8"/>